<reference evidence="11" key="1">
    <citation type="submission" date="2020-04" db="EMBL/GenBank/DDBJ databases">
        <title>Analysis of mating type loci in Filobasidium floriforme.</title>
        <authorList>
            <person name="Nowrousian M."/>
        </authorList>
    </citation>
    <scope>NUCLEOTIDE SEQUENCE</scope>
    <source>
        <strain evidence="11">CBS 6242</strain>
    </source>
</reference>
<evidence type="ECO:0000256" key="10">
    <source>
        <dbReference type="RuleBase" id="RU000488"/>
    </source>
</evidence>
<feature type="repeat" description="Solcar" evidence="9">
    <location>
        <begin position="196"/>
        <end position="290"/>
    </location>
</feature>
<gene>
    <name evidence="11" type="ORF">FFLO_02743</name>
</gene>
<dbReference type="InterPro" id="IPR002067">
    <property type="entry name" value="MCP"/>
</dbReference>
<evidence type="ECO:0000256" key="5">
    <source>
        <dbReference type="ARBA" id="ARBA00022737"/>
    </source>
</evidence>
<dbReference type="PANTHER" id="PTHR45667">
    <property type="entry name" value="S-ADENOSYLMETHIONINE MITOCHONDRIAL CARRIER PROTEIN"/>
    <property type="match status" value="1"/>
</dbReference>
<comment type="caution">
    <text evidence="11">The sequence shown here is derived from an EMBL/GenBank/DDBJ whole genome shotgun (WGS) entry which is preliminary data.</text>
</comment>
<dbReference type="OrthoDB" id="415315at2759"/>
<accession>A0A8K0NTS9</accession>
<feature type="repeat" description="Solcar" evidence="9">
    <location>
        <begin position="97"/>
        <end position="182"/>
    </location>
</feature>
<dbReference type="Gene3D" id="1.50.40.10">
    <property type="entry name" value="Mitochondrial carrier domain"/>
    <property type="match status" value="2"/>
</dbReference>
<dbReference type="InterPro" id="IPR023395">
    <property type="entry name" value="MCP_dom_sf"/>
</dbReference>
<name>A0A8K0NTS9_9TREE</name>
<dbReference type="PROSITE" id="PS50920">
    <property type="entry name" value="SOLCAR"/>
    <property type="match status" value="3"/>
</dbReference>
<keyword evidence="6" id="KW-1133">Transmembrane helix</keyword>
<dbReference type="Pfam" id="PF00153">
    <property type="entry name" value="Mito_carr"/>
    <property type="match status" value="3"/>
</dbReference>
<protein>
    <recommendedName>
        <fullName evidence="13">Mitochondrial carrier</fullName>
    </recommendedName>
</protein>
<evidence type="ECO:0000256" key="4">
    <source>
        <dbReference type="ARBA" id="ARBA00022692"/>
    </source>
</evidence>
<evidence type="ECO:0000313" key="12">
    <source>
        <dbReference type="Proteomes" id="UP000812966"/>
    </source>
</evidence>
<dbReference type="PRINTS" id="PR00926">
    <property type="entry name" value="MITOCARRIER"/>
</dbReference>
<evidence type="ECO:0008006" key="13">
    <source>
        <dbReference type="Google" id="ProtNLM"/>
    </source>
</evidence>
<evidence type="ECO:0000256" key="3">
    <source>
        <dbReference type="ARBA" id="ARBA00022448"/>
    </source>
</evidence>
<evidence type="ECO:0000256" key="1">
    <source>
        <dbReference type="ARBA" id="ARBA00004225"/>
    </source>
</evidence>
<sequence length="296" mass="32145">MAPSKKTDSRNPTTFSQALSASLIAGTSTDLIFYPLDTIKIRLQAKEGFWKNGGFKGVWKGVGSVVVGSGPGAAAFFTTYEYLKRTLPRNIDVLEQAPAANHLVSSMGAEIVSVVIRLPLEIIKSRTQTAAYGADTTLRKSLRMVWRNEGLKGFWRGYGGTLARDIPFTITQFPLYEYFKKVLAHRFPSEKGDGEATAVHSALAGSIGGGVASLVTQPVDVVRTRIMLEAKKSHADPLQSLQSTSLYPRIVDLYKNEGLAALFKGTGPRTGAVMVAGGIYLGLYDAAKMYNFELKR</sequence>
<dbReference type="GO" id="GO:0031966">
    <property type="term" value="C:mitochondrial membrane"/>
    <property type="evidence" value="ECO:0007669"/>
    <property type="project" value="UniProtKB-SubCell"/>
</dbReference>
<evidence type="ECO:0000256" key="7">
    <source>
        <dbReference type="ARBA" id="ARBA00023128"/>
    </source>
</evidence>
<evidence type="ECO:0000256" key="8">
    <source>
        <dbReference type="ARBA" id="ARBA00023136"/>
    </source>
</evidence>
<evidence type="ECO:0000256" key="2">
    <source>
        <dbReference type="ARBA" id="ARBA00006375"/>
    </source>
</evidence>
<keyword evidence="4 9" id="KW-0812">Transmembrane</keyword>
<keyword evidence="7" id="KW-0496">Mitochondrion</keyword>
<dbReference type="SUPFAM" id="SSF103506">
    <property type="entry name" value="Mitochondrial carrier"/>
    <property type="match status" value="1"/>
</dbReference>
<dbReference type="InterPro" id="IPR018108">
    <property type="entry name" value="MCP_transmembrane"/>
</dbReference>
<evidence type="ECO:0000256" key="9">
    <source>
        <dbReference type="PROSITE-ProRule" id="PRU00282"/>
    </source>
</evidence>
<organism evidence="11 12">
    <name type="scientific">Filobasidium floriforme</name>
    <dbReference type="NCBI Taxonomy" id="5210"/>
    <lineage>
        <taxon>Eukaryota</taxon>
        <taxon>Fungi</taxon>
        <taxon>Dikarya</taxon>
        <taxon>Basidiomycota</taxon>
        <taxon>Agaricomycotina</taxon>
        <taxon>Tremellomycetes</taxon>
        <taxon>Filobasidiales</taxon>
        <taxon>Filobasidiaceae</taxon>
        <taxon>Filobasidium</taxon>
    </lineage>
</organism>
<keyword evidence="3 10" id="KW-0813">Transport</keyword>
<evidence type="ECO:0000256" key="6">
    <source>
        <dbReference type="ARBA" id="ARBA00022989"/>
    </source>
</evidence>
<dbReference type="AlphaFoldDB" id="A0A8K0NTS9"/>
<dbReference type="EMBL" id="JABELV010000045">
    <property type="protein sequence ID" value="KAG7561842.1"/>
    <property type="molecule type" value="Genomic_DNA"/>
</dbReference>
<comment type="subcellular location">
    <subcellularLocation>
        <location evidence="1">Mitochondrion membrane</location>
        <topology evidence="1">Multi-pass membrane protein</topology>
    </subcellularLocation>
</comment>
<comment type="similarity">
    <text evidence="2 10">Belongs to the mitochondrial carrier (TC 2.A.29) family.</text>
</comment>
<keyword evidence="5" id="KW-0677">Repeat</keyword>
<evidence type="ECO:0000313" key="11">
    <source>
        <dbReference type="EMBL" id="KAG7561842.1"/>
    </source>
</evidence>
<dbReference type="GO" id="GO:0055085">
    <property type="term" value="P:transmembrane transport"/>
    <property type="evidence" value="ECO:0007669"/>
    <property type="project" value="InterPro"/>
</dbReference>
<feature type="repeat" description="Solcar" evidence="9">
    <location>
        <begin position="13"/>
        <end position="86"/>
    </location>
</feature>
<dbReference type="Proteomes" id="UP000812966">
    <property type="component" value="Unassembled WGS sequence"/>
</dbReference>
<keyword evidence="12" id="KW-1185">Reference proteome</keyword>
<keyword evidence="8 9" id="KW-0472">Membrane</keyword>
<proteinExistence type="inferred from homology"/>